<sequence length="41" mass="4924">MISDIIYRGWIDMGWLLDTFLVPGDDSTEVQRVRYDWAYIL</sequence>
<dbReference type="Proteomes" id="UP000593574">
    <property type="component" value="Unassembled WGS sequence"/>
</dbReference>
<dbReference type="AlphaFoldDB" id="A0A7J8ZC87"/>
<gene>
    <name evidence="1" type="ORF">Golax_024498</name>
</gene>
<accession>A0A7J8ZC87</accession>
<name>A0A7J8ZC87_9ROSI</name>
<proteinExistence type="predicted"/>
<evidence type="ECO:0000313" key="2">
    <source>
        <dbReference type="Proteomes" id="UP000593574"/>
    </source>
</evidence>
<dbReference type="EMBL" id="JABEZV010000004">
    <property type="protein sequence ID" value="MBA0709466.1"/>
    <property type="molecule type" value="Genomic_DNA"/>
</dbReference>
<protein>
    <submittedName>
        <fullName evidence="1">Uncharacterized protein</fullName>
    </submittedName>
</protein>
<reference evidence="1 2" key="1">
    <citation type="journal article" date="2019" name="Genome Biol. Evol.">
        <title>Insights into the evolution of the New World diploid cottons (Gossypium, subgenus Houzingenia) based on genome sequencing.</title>
        <authorList>
            <person name="Grover C.E."/>
            <person name="Arick M.A. 2nd"/>
            <person name="Thrash A."/>
            <person name="Conover J.L."/>
            <person name="Sanders W.S."/>
            <person name="Peterson D.G."/>
            <person name="Frelichowski J.E."/>
            <person name="Scheffler J.A."/>
            <person name="Scheffler B.E."/>
            <person name="Wendel J.F."/>
        </authorList>
    </citation>
    <scope>NUCLEOTIDE SEQUENCE [LARGE SCALE GENOMIC DNA]</scope>
    <source>
        <strain evidence="1">4</strain>
        <tissue evidence="1">Leaf</tissue>
    </source>
</reference>
<evidence type="ECO:0000313" key="1">
    <source>
        <dbReference type="EMBL" id="MBA0709466.1"/>
    </source>
</evidence>
<organism evidence="1 2">
    <name type="scientific">Gossypium laxum</name>
    <dbReference type="NCBI Taxonomy" id="34288"/>
    <lineage>
        <taxon>Eukaryota</taxon>
        <taxon>Viridiplantae</taxon>
        <taxon>Streptophyta</taxon>
        <taxon>Embryophyta</taxon>
        <taxon>Tracheophyta</taxon>
        <taxon>Spermatophyta</taxon>
        <taxon>Magnoliopsida</taxon>
        <taxon>eudicotyledons</taxon>
        <taxon>Gunneridae</taxon>
        <taxon>Pentapetalae</taxon>
        <taxon>rosids</taxon>
        <taxon>malvids</taxon>
        <taxon>Malvales</taxon>
        <taxon>Malvaceae</taxon>
        <taxon>Malvoideae</taxon>
        <taxon>Gossypium</taxon>
    </lineage>
</organism>
<keyword evidence="2" id="KW-1185">Reference proteome</keyword>
<comment type="caution">
    <text evidence="1">The sequence shown here is derived from an EMBL/GenBank/DDBJ whole genome shotgun (WGS) entry which is preliminary data.</text>
</comment>
<feature type="non-terminal residue" evidence="1">
    <location>
        <position position="41"/>
    </location>
</feature>